<dbReference type="Gene3D" id="3.40.50.1000">
    <property type="entry name" value="HAD superfamily/HAD-like"/>
    <property type="match status" value="1"/>
</dbReference>
<dbReference type="InterPro" id="IPR036412">
    <property type="entry name" value="HAD-like_sf"/>
</dbReference>
<evidence type="ECO:0000313" key="8">
    <source>
        <dbReference type="EMBL" id="KAK3001140.1"/>
    </source>
</evidence>
<evidence type="ECO:0000256" key="1">
    <source>
        <dbReference type="ARBA" id="ARBA00004123"/>
    </source>
</evidence>
<dbReference type="InterPro" id="IPR023214">
    <property type="entry name" value="HAD_sf"/>
</dbReference>
<dbReference type="InterPro" id="IPR004274">
    <property type="entry name" value="FCP1_dom"/>
</dbReference>
<evidence type="ECO:0000256" key="4">
    <source>
        <dbReference type="ARBA" id="ARBA00023242"/>
    </source>
</evidence>
<reference evidence="8" key="1">
    <citation type="submission" date="2022-12" db="EMBL/GenBank/DDBJ databases">
        <title>Draft genome assemblies for two species of Escallonia (Escalloniales).</title>
        <authorList>
            <person name="Chanderbali A."/>
            <person name="Dervinis C."/>
            <person name="Anghel I."/>
            <person name="Soltis D."/>
            <person name="Soltis P."/>
            <person name="Zapata F."/>
        </authorList>
    </citation>
    <scope>NUCLEOTIDE SEQUENCE</scope>
    <source>
        <strain evidence="8">UCBG64.0493</strain>
        <tissue evidence="8">Leaf</tissue>
    </source>
</reference>
<dbReference type="EC" id="3.1.3.16" evidence="2"/>
<comment type="subcellular location">
    <subcellularLocation>
        <location evidence="1">Nucleus</location>
    </subcellularLocation>
</comment>
<evidence type="ECO:0000259" key="7">
    <source>
        <dbReference type="Pfam" id="PF03031"/>
    </source>
</evidence>
<comment type="catalytic activity">
    <reaction evidence="6">
        <text>O-phospho-L-threonyl-[protein] + H2O = L-threonyl-[protein] + phosphate</text>
        <dbReference type="Rhea" id="RHEA:47004"/>
        <dbReference type="Rhea" id="RHEA-COMP:11060"/>
        <dbReference type="Rhea" id="RHEA-COMP:11605"/>
        <dbReference type="ChEBI" id="CHEBI:15377"/>
        <dbReference type="ChEBI" id="CHEBI:30013"/>
        <dbReference type="ChEBI" id="CHEBI:43474"/>
        <dbReference type="ChEBI" id="CHEBI:61977"/>
        <dbReference type="EC" id="3.1.3.16"/>
    </reaction>
</comment>
<protein>
    <recommendedName>
        <fullName evidence="2">protein-serine/threonine phosphatase</fullName>
        <ecNumber evidence="2">3.1.3.16</ecNumber>
    </recommendedName>
</protein>
<dbReference type="PANTHER" id="PTHR23081:SF36">
    <property type="entry name" value="RNA POLYMERASE II SUBUNIT A C-TERMINAL DOMAIN PHOSPHATASE"/>
    <property type="match status" value="1"/>
</dbReference>
<dbReference type="GO" id="GO:0005634">
    <property type="term" value="C:nucleus"/>
    <property type="evidence" value="ECO:0007669"/>
    <property type="project" value="UniProtKB-SubCell"/>
</dbReference>
<keyword evidence="9" id="KW-1185">Reference proteome</keyword>
<proteinExistence type="predicted"/>
<dbReference type="AlphaFoldDB" id="A0AA89AG34"/>
<keyword evidence="3" id="KW-0378">Hydrolase</keyword>
<feature type="domain" description="FCP1 homology" evidence="7">
    <location>
        <begin position="45"/>
        <end position="76"/>
    </location>
</feature>
<dbReference type="InterPro" id="IPR039189">
    <property type="entry name" value="Fcp1"/>
</dbReference>
<dbReference type="Pfam" id="PF03031">
    <property type="entry name" value="NIF"/>
    <property type="match status" value="1"/>
</dbReference>
<comment type="catalytic activity">
    <reaction evidence="5">
        <text>O-phospho-L-seryl-[protein] + H2O = L-seryl-[protein] + phosphate</text>
        <dbReference type="Rhea" id="RHEA:20629"/>
        <dbReference type="Rhea" id="RHEA-COMP:9863"/>
        <dbReference type="Rhea" id="RHEA-COMP:11604"/>
        <dbReference type="ChEBI" id="CHEBI:15377"/>
        <dbReference type="ChEBI" id="CHEBI:29999"/>
        <dbReference type="ChEBI" id="CHEBI:43474"/>
        <dbReference type="ChEBI" id="CHEBI:83421"/>
        <dbReference type="EC" id="3.1.3.16"/>
    </reaction>
</comment>
<dbReference type="PANTHER" id="PTHR23081">
    <property type="entry name" value="RNA POLYMERASE II CTD PHOSPHATASE"/>
    <property type="match status" value="1"/>
</dbReference>
<keyword evidence="4" id="KW-0539">Nucleus</keyword>
<sequence length="90" mass="10485">MVLHSPYCSGYSLPPYPPYQAHKAIYKGVIKDALRGRLFKLDYLHLFTKLRPFVKTFLKEASNFFEMYIYTLGETHHFITIAGIEKMIAP</sequence>
<evidence type="ECO:0000256" key="2">
    <source>
        <dbReference type="ARBA" id="ARBA00013081"/>
    </source>
</evidence>
<evidence type="ECO:0000256" key="5">
    <source>
        <dbReference type="ARBA" id="ARBA00047761"/>
    </source>
</evidence>
<name>A0AA89AG34_9ASTE</name>
<comment type="caution">
    <text evidence="8">The sequence shown here is derived from an EMBL/GenBank/DDBJ whole genome shotgun (WGS) entry which is preliminary data.</text>
</comment>
<gene>
    <name evidence="8" type="ORF">RJ639_021973</name>
</gene>
<organism evidence="8 9">
    <name type="scientific">Escallonia herrerae</name>
    <dbReference type="NCBI Taxonomy" id="1293975"/>
    <lineage>
        <taxon>Eukaryota</taxon>
        <taxon>Viridiplantae</taxon>
        <taxon>Streptophyta</taxon>
        <taxon>Embryophyta</taxon>
        <taxon>Tracheophyta</taxon>
        <taxon>Spermatophyta</taxon>
        <taxon>Magnoliopsida</taxon>
        <taxon>eudicotyledons</taxon>
        <taxon>Gunneridae</taxon>
        <taxon>Pentapetalae</taxon>
        <taxon>asterids</taxon>
        <taxon>campanulids</taxon>
        <taxon>Escalloniales</taxon>
        <taxon>Escalloniaceae</taxon>
        <taxon>Escallonia</taxon>
    </lineage>
</organism>
<dbReference type="EMBL" id="JAVXUP010002839">
    <property type="protein sequence ID" value="KAK3001140.1"/>
    <property type="molecule type" value="Genomic_DNA"/>
</dbReference>
<dbReference type="Proteomes" id="UP001188597">
    <property type="component" value="Unassembled WGS sequence"/>
</dbReference>
<evidence type="ECO:0000256" key="6">
    <source>
        <dbReference type="ARBA" id="ARBA00048336"/>
    </source>
</evidence>
<evidence type="ECO:0000313" key="9">
    <source>
        <dbReference type="Proteomes" id="UP001188597"/>
    </source>
</evidence>
<evidence type="ECO:0000256" key="3">
    <source>
        <dbReference type="ARBA" id="ARBA00022801"/>
    </source>
</evidence>
<dbReference type="SUPFAM" id="SSF56784">
    <property type="entry name" value="HAD-like"/>
    <property type="match status" value="1"/>
</dbReference>
<dbReference type="GO" id="GO:0008420">
    <property type="term" value="F:RNA polymerase II CTD heptapeptide repeat phosphatase activity"/>
    <property type="evidence" value="ECO:0007669"/>
    <property type="project" value="InterPro"/>
</dbReference>
<accession>A0AA89AG34</accession>